<dbReference type="PANTHER" id="PTHR31038:SF2">
    <property type="entry name" value="PROTEIN RETICULATA-RELATED 1, CHLOROPLASTIC"/>
    <property type="match status" value="1"/>
</dbReference>
<dbReference type="EMBL" id="JALJOS010000065">
    <property type="protein sequence ID" value="KAK9817538.1"/>
    <property type="molecule type" value="Genomic_DNA"/>
</dbReference>
<accession>A0AAW1Q9N3</accession>
<name>A0AAW1Q9N3_9CHLO</name>
<evidence type="ECO:0000313" key="12">
    <source>
        <dbReference type="Proteomes" id="UP001438707"/>
    </source>
</evidence>
<feature type="compositionally biased region" description="Gly residues" evidence="10">
    <location>
        <begin position="87"/>
        <end position="102"/>
    </location>
</feature>
<keyword evidence="5" id="KW-0934">Plastid</keyword>
<keyword evidence="4" id="KW-0150">Chloroplast</keyword>
<comment type="similarity">
    <text evidence="3">Belongs to the RETICULATA family.</text>
</comment>
<protein>
    <submittedName>
        <fullName evidence="11">Uncharacterized protein</fullName>
    </submittedName>
</protein>
<comment type="caution">
    <text evidence="11">The sequence shown here is derived from an EMBL/GenBank/DDBJ whole genome shotgun (WGS) entry which is preliminary data.</text>
</comment>
<sequence length="489" mass="52835">MYGYRLREHAATGFGLATSYVPPVFQPAVTLGIASPGEDQGLTGPFVIPTHGMAGGLGSFSGGATLERSKLDTKREVKTVEPRLDDAGGGGGIGKGLSNGGGGDDDGGDDDDYGNGFGEGGDDGEGDGFFRAVLQQLYNPEALKAVLTEFSMTMADLPAMLRQSVEMGLFSSAMLHTFLTTDVRPSLTRAVTRSMPQRWARGVVGRLMADPAFMQKLLIEETITVGSSLYWEARQRGRNFWREADIVAANTLCLAGATGAAVWMLSPSRSHGTPHKWPWQNMLHNLPNHVFDASTPHRHFNMQNRLMGLATKAAELSLVGSIAGASMSLLNRGCVAAHRMVNPSFEPSAPMPSLTASSSGLAASLGLCANARYQVIGGIDRYLFDRCSMLWVYLIFSGAFRLVSNRIGEPIRLHLQGLPTNFPERKRIQLTRDQAQLIQAYRQHQQRLQGQAAQQPAGQQSQQQPAKKRSSKKKANRGFQMSAAIQPAS</sequence>
<dbReference type="Proteomes" id="UP001438707">
    <property type="component" value="Unassembled WGS sequence"/>
</dbReference>
<feature type="compositionally biased region" description="Basic residues" evidence="10">
    <location>
        <begin position="466"/>
        <end position="476"/>
    </location>
</feature>
<reference evidence="11 12" key="1">
    <citation type="journal article" date="2024" name="Nat. Commun.">
        <title>Phylogenomics reveals the evolutionary origins of lichenization in chlorophyte algae.</title>
        <authorList>
            <person name="Puginier C."/>
            <person name="Libourel C."/>
            <person name="Otte J."/>
            <person name="Skaloud P."/>
            <person name="Haon M."/>
            <person name="Grisel S."/>
            <person name="Petersen M."/>
            <person name="Berrin J.G."/>
            <person name="Delaux P.M."/>
            <person name="Dal Grande F."/>
            <person name="Keller J."/>
        </authorList>
    </citation>
    <scope>NUCLEOTIDE SEQUENCE [LARGE SCALE GENOMIC DNA]</scope>
    <source>
        <strain evidence="11 12">SAG 2145</strain>
    </source>
</reference>
<evidence type="ECO:0000256" key="2">
    <source>
        <dbReference type="ARBA" id="ARBA00004229"/>
    </source>
</evidence>
<evidence type="ECO:0000256" key="7">
    <source>
        <dbReference type="ARBA" id="ARBA00022946"/>
    </source>
</evidence>
<keyword evidence="9" id="KW-0472">Membrane</keyword>
<evidence type="ECO:0000256" key="9">
    <source>
        <dbReference type="ARBA" id="ARBA00023136"/>
    </source>
</evidence>
<comment type="subcellular location">
    <subcellularLocation>
        <location evidence="1">Membrane</location>
        <topology evidence="1">Multi-pass membrane protein</topology>
    </subcellularLocation>
    <subcellularLocation>
        <location evidence="2">Plastid</location>
        <location evidence="2">Chloroplast</location>
    </subcellularLocation>
</comment>
<dbReference type="GO" id="GO:0009706">
    <property type="term" value="C:chloroplast inner membrane"/>
    <property type="evidence" value="ECO:0007669"/>
    <property type="project" value="TreeGrafter"/>
</dbReference>
<feature type="region of interest" description="Disordered" evidence="10">
    <location>
        <begin position="68"/>
        <end position="121"/>
    </location>
</feature>
<keyword evidence="8" id="KW-1133">Transmembrane helix</keyword>
<proteinExistence type="inferred from homology"/>
<keyword evidence="7" id="KW-0809">Transit peptide</keyword>
<feature type="compositionally biased region" description="Acidic residues" evidence="10">
    <location>
        <begin position="103"/>
        <end position="113"/>
    </location>
</feature>
<evidence type="ECO:0000256" key="4">
    <source>
        <dbReference type="ARBA" id="ARBA00022528"/>
    </source>
</evidence>
<feature type="region of interest" description="Disordered" evidence="10">
    <location>
        <begin position="447"/>
        <end position="489"/>
    </location>
</feature>
<dbReference type="Pfam" id="PF11891">
    <property type="entry name" value="RETICULATA-like"/>
    <property type="match status" value="1"/>
</dbReference>
<evidence type="ECO:0000256" key="1">
    <source>
        <dbReference type="ARBA" id="ARBA00004141"/>
    </source>
</evidence>
<evidence type="ECO:0000256" key="6">
    <source>
        <dbReference type="ARBA" id="ARBA00022692"/>
    </source>
</evidence>
<feature type="compositionally biased region" description="Low complexity" evidence="10">
    <location>
        <begin position="447"/>
        <end position="465"/>
    </location>
</feature>
<keyword evidence="12" id="KW-1185">Reference proteome</keyword>
<dbReference type="InterPro" id="IPR021825">
    <property type="entry name" value="RETICULATA-related"/>
</dbReference>
<evidence type="ECO:0000256" key="10">
    <source>
        <dbReference type="SAM" id="MobiDB-lite"/>
    </source>
</evidence>
<feature type="compositionally biased region" description="Basic and acidic residues" evidence="10">
    <location>
        <begin position="68"/>
        <end position="86"/>
    </location>
</feature>
<organism evidence="11 12">
    <name type="scientific">Apatococcus lobatus</name>
    <dbReference type="NCBI Taxonomy" id="904363"/>
    <lineage>
        <taxon>Eukaryota</taxon>
        <taxon>Viridiplantae</taxon>
        <taxon>Chlorophyta</taxon>
        <taxon>core chlorophytes</taxon>
        <taxon>Trebouxiophyceae</taxon>
        <taxon>Chlorellales</taxon>
        <taxon>Chlorellaceae</taxon>
        <taxon>Apatococcus</taxon>
    </lineage>
</organism>
<gene>
    <name evidence="11" type="ORF">WJX74_000944</name>
</gene>
<evidence type="ECO:0000256" key="3">
    <source>
        <dbReference type="ARBA" id="ARBA00010793"/>
    </source>
</evidence>
<dbReference type="AlphaFoldDB" id="A0AAW1Q9N3"/>
<evidence type="ECO:0000313" key="11">
    <source>
        <dbReference type="EMBL" id="KAK9817538.1"/>
    </source>
</evidence>
<dbReference type="PANTHER" id="PTHR31038">
    <property type="entry name" value="EXPRESSED PROTEIN-RELATED"/>
    <property type="match status" value="1"/>
</dbReference>
<evidence type="ECO:0000256" key="8">
    <source>
        <dbReference type="ARBA" id="ARBA00022989"/>
    </source>
</evidence>
<keyword evidence="6" id="KW-0812">Transmembrane</keyword>
<evidence type="ECO:0000256" key="5">
    <source>
        <dbReference type="ARBA" id="ARBA00022640"/>
    </source>
</evidence>
<dbReference type="GO" id="GO:0099402">
    <property type="term" value="P:plant organ development"/>
    <property type="evidence" value="ECO:0007669"/>
    <property type="project" value="TreeGrafter"/>
</dbReference>